<dbReference type="EC" id="2.7.1.82" evidence="5"/>
<dbReference type="Proteomes" id="UP000728032">
    <property type="component" value="Unassembled WGS sequence"/>
</dbReference>
<dbReference type="EMBL" id="OC930663">
    <property type="protein sequence ID" value="CAD7658791.1"/>
    <property type="molecule type" value="Genomic_DNA"/>
</dbReference>
<dbReference type="SUPFAM" id="SSF56112">
    <property type="entry name" value="Protein kinase-like (PK-like)"/>
    <property type="match status" value="1"/>
</dbReference>
<keyword evidence="1" id="KW-0443">Lipid metabolism</keyword>
<evidence type="ECO:0000256" key="4">
    <source>
        <dbReference type="ARBA" id="ARBA00038211"/>
    </source>
</evidence>
<evidence type="ECO:0000313" key="6">
    <source>
        <dbReference type="EMBL" id="CAD7658791.1"/>
    </source>
</evidence>
<keyword evidence="1" id="KW-0594">Phospholipid biosynthesis</keyword>
<keyword evidence="2" id="KW-1208">Phospholipid metabolism</keyword>
<comment type="pathway">
    <text evidence="3">Phospholipid metabolism; phosphatidylethanolamine biosynthesis; phosphatidylethanolamine from ethanolamine: step 1/3.</text>
</comment>
<evidence type="ECO:0000256" key="2">
    <source>
        <dbReference type="ARBA" id="ARBA00023264"/>
    </source>
</evidence>
<dbReference type="PANTHER" id="PTHR22603:SF66">
    <property type="entry name" value="ETHANOLAMINE KINASE"/>
    <property type="match status" value="1"/>
</dbReference>
<dbReference type="GO" id="GO:0005737">
    <property type="term" value="C:cytoplasm"/>
    <property type="evidence" value="ECO:0007669"/>
    <property type="project" value="TreeGrafter"/>
</dbReference>
<gene>
    <name evidence="6" type="ORF">ONB1V03_LOCUS15411</name>
</gene>
<evidence type="ECO:0000256" key="1">
    <source>
        <dbReference type="ARBA" id="ARBA00023209"/>
    </source>
</evidence>
<evidence type="ECO:0000313" key="7">
    <source>
        <dbReference type="Proteomes" id="UP000728032"/>
    </source>
</evidence>
<organism evidence="6">
    <name type="scientific">Oppiella nova</name>
    <dbReference type="NCBI Taxonomy" id="334625"/>
    <lineage>
        <taxon>Eukaryota</taxon>
        <taxon>Metazoa</taxon>
        <taxon>Ecdysozoa</taxon>
        <taxon>Arthropoda</taxon>
        <taxon>Chelicerata</taxon>
        <taxon>Arachnida</taxon>
        <taxon>Acari</taxon>
        <taxon>Acariformes</taxon>
        <taxon>Sarcoptiformes</taxon>
        <taxon>Oribatida</taxon>
        <taxon>Brachypylina</taxon>
        <taxon>Oppioidea</taxon>
        <taxon>Oppiidae</taxon>
        <taxon>Oppiella</taxon>
    </lineage>
</organism>
<dbReference type="InterPro" id="IPR011009">
    <property type="entry name" value="Kinase-like_dom_sf"/>
</dbReference>
<accession>A0A7R9MF85</accession>
<comment type="similarity">
    <text evidence="4">Belongs to the choline/ethanolamine kinase family.</text>
</comment>
<name>A0A7R9MF85_9ACAR</name>
<dbReference type="PANTHER" id="PTHR22603">
    <property type="entry name" value="CHOLINE/ETHANOALAMINE KINASE"/>
    <property type="match status" value="1"/>
</dbReference>
<dbReference type="OrthoDB" id="5796092at2759"/>
<feature type="non-terminal residue" evidence="6">
    <location>
        <position position="1"/>
    </location>
</feature>
<dbReference type="GO" id="GO:0006646">
    <property type="term" value="P:phosphatidylethanolamine biosynthetic process"/>
    <property type="evidence" value="ECO:0007669"/>
    <property type="project" value="TreeGrafter"/>
</dbReference>
<keyword evidence="7" id="KW-1185">Reference proteome</keyword>
<sequence>MEISVSVEDRLKVYEKCKTHLGGHWSDVSADQLVIKRVTDYMREVRDSTQLLAIDILMAEINISPKIYSCRYFNADDDLNPIAVKLLAQKVAKMHSKYIPIARNGTQKTMKIVFEDWFDSHRIESYRQGVIRKEIEKQKCETLMEMDFVAELAWVRKAVVHLKSPVVFSHNDLNRRNILVRNGDNDHNLDVFIIDFDWSGYMYRGLDIGDYFIHWCQTDTDLGANNFPTDPQ</sequence>
<dbReference type="AlphaFoldDB" id="A0A7R9MF85"/>
<dbReference type="EMBL" id="CAJPVJ010015838">
    <property type="protein sequence ID" value="CAG2175977.1"/>
    <property type="molecule type" value="Genomic_DNA"/>
</dbReference>
<protein>
    <recommendedName>
        <fullName evidence="5">ethanolamine kinase</fullName>
        <ecNumber evidence="5">2.7.1.82</ecNumber>
    </recommendedName>
</protein>
<keyword evidence="1" id="KW-0444">Lipid biosynthesis</keyword>
<evidence type="ECO:0000256" key="5">
    <source>
        <dbReference type="ARBA" id="ARBA00038874"/>
    </source>
</evidence>
<proteinExistence type="inferred from homology"/>
<dbReference type="Pfam" id="PF01633">
    <property type="entry name" value="Choline_kinase"/>
    <property type="match status" value="1"/>
</dbReference>
<reference evidence="6" key="1">
    <citation type="submission" date="2020-11" db="EMBL/GenBank/DDBJ databases">
        <authorList>
            <person name="Tran Van P."/>
        </authorList>
    </citation>
    <scope>NUCLEOTIDE SEQUENCE</scope>
</reference>
<evidence type="ECO:0000256" key="3">
    <source>
        <dbReference type="ARBA" id="ARBA00037883"/>
    </source>
</evidence>
<dbReference type="Gene3D" id="3.90.1200.10">
    <property type="match status" value="1"/>
</dbReference>
<dbReference type="GO" id="GO:0004305">
    <property type="term" value="F:ethanolamine kinase activity"/>
    <property type="evidence" value="ECO:0007669"/>
    <property type="project" value="UniProtKB-EC"/>
</dbReference>